<dbReference type="SUPFAM" id="SSF56219">
    <property type="entry name" value="DNase I-like"/>
    <property type="match status" value="1"/>
</dbReference>
<sequence>MAMRGDYNEILQQHEKDGLAPRAQWQINDFRQCFNECGLYDMGYKGNCFTWCKGREAPHTVRAHLDCACCSTRWTNVFPKAQAQHEVTSGSDHSALWVDLDPKVDAEKQARNKRFRFEAIWSKSEDCDTIIKQSWRTWEPQNQQEQFINRIRGVGLLKWDKGAFGNIRKQARELDKQIRLLK</sequence>
<dbReference type="Gene3D" id="3.60.10.10">
    <property type="entry name" value="Endonuclease/exonuclease/phosphatase"/>
    <property type="match status" value="1"/>
</dbReference>
<protein>
    <submittedName>
        <fullName evidence="1">Uncharacterized protein</fullName>
    </submittedName>
</protein>
<evidence type="ECO:0000313" key="1">
    <source>
        <dbReference type="EMBL" id="KAL0449289.1"/>
    </source>
</evidence>
<comment type="caution">
    <text evidence="1">The sequence shown here is derived from an EMBL/GenBank/DDBJ whole genome shotgun (WGS) entry which is preliminary data.</text>
</comment>
<dbReference type="PANTHER" id="PTHR33710:SF62">
    <property type="entry name" value="DUF4283 DOMAIN PROTEIN"/>
    <property type="match status" value="1"/>
</dbReference>
<dbReference type="AlphaFoldDB" id="A0AAW2X605"/>
<proteinExistence type="predicted"/>
<reference evidence="1" key="2">
    <citation type="journal article" date="2024" name="Plant">
        <title>Genomic evolution and insights into agronomic trait innovations of Sesamum species.</title>
        <authorList>
            <person name="Miao H."/>
            <person name="Wang L."/>
            <person name="Qu L."/>
            <person name="Liu H."/>
            <person name="Sun Y."/>
            <person name="Le M."/>
            <person name="Wang Q."/>
            <person name="Wei S."/>
            <person name="Zheng Y."/>
            <person name="Lin W."/>
            <person name="Duan Y."/>
            <person name="Cao H."/>
            <person name="Xiong S."/>
            <person name="Wang X."/>
            <person name="Wei L."/>
            <person name="Li C."/>
            <person name="Ma Q."/>
            <person name="Ju M."/>
            <person name="Zhao R."/>
            <person name="Li G."/>
            <person name="Mu C."/>
            <person name="Tian Q."/>
            <person name="Mei H."/>
            <person name="Zhang T."/>
            <person name="Gao T."/>
            <person name="Zhang H."/>
        </authorList>
    </citation>
    <scope>NUCLEOTIDE SEQUENCE</scope>
    <source>
        <strain evidence="1">KEN1</strain>
    </source>
</reference>
<dbReference type="PANTHER" id="PTHR33710">
    <property type="entry name" value="BNAC02G09200D PROTEIN"/>
    <property type="match status" value="1"/>
</dbReference>
<dbReference type="InterPro" id="IPR036691">
    <property type="entry name" value="Endo/exonu/phosph_ase_sf"/>
</dbReference>
<dbReference type="EMBL" id="JACGWN010000005">
    <property type="protein sequence ID" value="KAL0449289.1"/>
    <property type="molecule type" value="Genomic_DNA"/>
</dbReference>
<name>A0AAW2X605_9LAMI</name>
<organism evidence="1">
    <name type="scientific">Sesamum latifolium</name>
    <dbReference type="NCBI Taxonomy" id="2727402"/>
    <lineage>
        <taxon>Eukaryota</taxon>
        <taxon>Viridiplantae</taxon>
        <taxon>Streptophyta</taxon>
        <taxon>Embryophyta</taxon>
        <taxon>Tracheophyta</taxon>
        <taxon>Spermatophyta</taxon>
        <taxon>Magnoliopsida</taxon>
        <taxon>eudicotyledons</taxon>
        <taxon>Gunneridae</taxon>
        <taxon>Pentapetalae</taxon>
        <taxon>asterids</taxon>
        <taxon>lamiids</taxon>
        <taxon>Lamiales</taxon>
        <taxon>Pedaliaceae</taxon>
        <taxon>Sesamum</taxon>
    </lineage>
</organism>
<accession>A0AAW2X605</accession>
<reference evidence="1" key="1">
    <citation type="submission" date="2020-06" db="EMBL/GenBank/DDBJ databases">
        <authorList>
            <person name="Li T."/>
            <person name="Hu X."/>
            <person name="Zhang T."/>
            <person name="Song X."/>
            <person name="Zhang H."/>
            <person name="Dai N."/>
            <person name="Sheng W."/>
            <person name="Hou X."/>
            <person name="Wei L."/>
        </authorList>
    </citation>
    <scope>NUCLEOTIDE SEQUENCE</scope>
    <source>
        <strain evidence="1">KEN1</strain>
        <tissue evidence="1">Leaf</tissue>
    </source>
</reference>
<gene>
    <name evidence="1" type="ORF">Slati_1485300</name>
</gene>